<feature type="compositionally biased region" description="Low complexity" evidence="1">
    <location>
        <begin position="346"/>
        <end position="376"/>
    </location>
</feature>
<organism evidence="3 4">
    <name type="scientific">Entomortierella chlamydospora</name>
    <dbReference type="NCBI Taxonomy" id="101097"/>
    <lineage>
        <taxon>Eukaryota</taxon>
        <taxon>Fungi</taxon>
        <taxon>Fungi incertae sedis</taxon>
        <taxon>Mucoromycota</taxon>
        <taxon>Mortierellomycotina</taxon>
        <taxon>Mortierellomycetes</taxon>
        <taxon>Mortierellales</taxon>
        <taxon>Mortierellaceae</taxon>
        <taxon>Entomortierella</taxon>
    </lineage>
</organism>
<evidence type="ECO:0000259" key="2">
    <source>
        <dbReference type="Pfam" id="PF04212"/>
    </source>
</evidence>
<evidence type="ECO:0000313" key="3">
    <source>
        <dbReference type="EMBL" id="KAG0016329.1"/>
    </source>
</evidence>
<name>A0A9P6MX31_9FUNG</name>
<sequence length="999" mass="106601">MAHAGKRSESISSGSDYKNLHHSNGSTGLMPPDQNRPRSSSSSKALLTMALLEAQSAVQLDNDNDISGALDAYQRAVNLLSKVMETSNSADEQERLRTIHDSYLFRIRLLSTPPTPTTPTNDSMTQSPTSPLPQSPISALPQSPISALPQSPPPQQPLPPLPRQPNPARTTGTVSSTLASITPASSSSNISSQQNGDDPSSSSSDGTQISGSVVQSTVSPARRIRKHVPVPIQPPPASGSIIQPPTEPRTPRQRSDSTSTAEHGSSYGHVRHHTRSHTGGSTRITGDLIHAAEQLQIQAQHRVPGVPKVRSRDHLGVPIHSAPTAPLPPTPALGQPPSSPPPVPMPSGYGSASSTPTHSNPSTPNMATASTFSSLPSSPPPRAPLPPASINLTSPPASPANNSRRISPLVPSSSSSSSQQQGSQKSFQSPPDSSPEEEKSNESAHSKFYDEDLVSDEWLPNLTSTGFSASETLEYSSEDPYPRERVTSKGSFTGSQLETRPKAAKRASAEHEGQSTVETPQQKQQQQQQQQQQQPAALQHQRSFSQSSNVSAHLSISSQTRSPLAAPMYSFQQGASSISSLHALDGSSHKRISDSSRSLKESSPLARSSGSPAATTNGAGAASSPGQSTSRPSLLHHQHSSSKLSATLSNSSSASPTLDKTWSPSASNSHANGPSGGMTLYDVITDDPFGNMTFPFPPPFVEQPPTDPYLRCFWLMRKLEQTMTTGGFLTKRMYVPRTIWYQSLVRLPAADSKMSACQTLNNLFSKLAKQSQSGHLNILVEGGPEVDVERMTILKELEALETAANQVQSKLSKKLSFIPRPGKNGLNLTIATNQSYTEDMQGPTTGGTASIYGAASIYGDSYSWSTGEEPPLPGNLGHEKSVKKGGVSVGGSGPDAGVGGLKSQWKSFSKSVQKSIGNDKVDDTSMYTEAVIRLFQSSYILESMLRHYAPSPYQLNIQISNRLRRLCDVLSQVICAFVVRDLGELMGKYVKRVGAWVAD</sequence>
<feature type="compositionally biased region" description="Basic and acidic residues" evidence="1">
    <location>
        <begin position="436"/>
        <end position="450"/>
    </location>
</feature>
<feature type="compositionally biased region" description="Low complexity" evidence="1">
    <location>
        <begin position="608"/>
        <end position="626"/>
    </location>
</feature>
<feature type="compositionally biased region" description="Low complexity" evidence="1">
    <location>
        <begin position="407"/>
        <end position="431"/>
    </location>
</feature>
<feature type="compositionally biased region" description="Polar residues" evidence="1">
    <location>
        <begin position="461"/>
        <end position="475"/>
    </location>
</feature>
<dbReference type="AlphaFoldDB" id="A0A9P6MX31"/>
<feature type="domain" description="MIT" evidence="2">
    <location>
        <begin position="48"/>
        <end position="110"/>
    </location>
</feature>
<dbReference type="Gene3D" id="1.20.58.80">
    <property type="entry name" value="Phosphotransferase system, lactose/cellobiose-type IIA subunit"/>
    <property type="match status" value="1"/>
</dbReference>
<dbReference type="Pfam" id="PF04212">
    <property type="entry name" value="MIT"/>
    <property type="match status" value="1"/>
</dbReference>
<feature type="compositionally biased region" description="Polar residues" evidence="1">
    <location>
        <begin position="10"/>
        <end position="27"/>
    </location>
</feature>
<keyword evidence="4" id="KW-1185">Reference proteome</keyword>
<feature type="compositionally biased region" description="Low complexity" evidence="1">
    <location>
        <begin position="140"/>
        <end position="149"/>
    </location>
</feature>
<feature type="compositionally biased region" description="Low complexity" evidence="1">
    <location>
        <begin position="521"/>
        <end position="534"/>
    </location>
</feature>
<feature type="region of interest" description="Disordered" evidence="1">
    <location>
        <begin position="1"/>
        <end position="46"/>
    </location>
</feature>
<feature type="region of interest" description="Disordered" evidence="1">
    <location>
        <begin position="588"/>
        <end position="679"/>
    </location>
</feature>
<feature type="compositionally biased region" description="Polar residues" evidence="1">
    <location>
        <begin position="540"/>
        <end position="560"/>
    </location>
</feature>
<feature type="compositionally biased region" description="Low complexity" evidence="1">
    <location>
        <begin position="118"/>
        <end position="129"/>
    </location>
</feature>
<feature type="compositionally biased region" description="Low complexity" evidence="1">
    <location>
        <begin position="641"/>
        <end position="655"/>
    </location>
</feature>
<dbReference type="InterPro" id="IPR036181">
    <property type="entry name" value="MIT_dom_sf"/>
</dbReference>
<feature type="compositionally biased region" description="Polar residues" evidence="1">
    <location>
        <begin position="488"/>
        <end position="498"/>
    </location>
</feature>
<feature type="region of interest" description="Disordered" evidence="1">
    <location>
        <begin position="110"/>
        <end position="560"/>
    </location>
</feature>
<dbReference type="PANTHER" id="PTHR37327">
    <property type="entry name" value="CHROMOSOME 1, WHOLE GENOME SHOTGUN SEQUENCE"/>
    <property type="match status" value="1"/>
</dbReference>
<dbReference type="EMBL" id="JAAAID010000542">
    <property type="protein sequence ID" value="KAG0016329.1"/>
    <property type="molecule type" value="Genomic_DNA"/>
</dbReference>
<feature type="compositionally biased region" description="Low complexity" evidence="1">
    <location>
        <begin position="175"/>
        <end position="212"/>
    </location>
</feature>
<reference evidence="3" key="1">
    <citation type="journal article" date="2020" name="Fungal Divers.">
        <title>Resolving the Mortierellaceae phylogeny through synthesis of multi-gene phylogenetics and phylogenomics.</title>
        <authorList>
            <person name="Vandepol N."/>
            <person name="Liber J."/>
            <person name="Desiro A."/>
            <person name="Na H."/>
            <person name="Kennedy M."/>
            <person name="Barry K."/>
            <person name="Grigoriev I.V."/>
            <person name="Miller A.N."/>
            <person name="O'Donnell K."/>
            <person name="Stajich J.E."/>
            <person name="Bonito G."/>
        </authorList>
    </citation>
    <scope>NUCLEOTIDE SEQUENCE</scope>
    <source>
        <strain evidence="3">NRRL 2769</strain>
    </source>
</reference>
<feature type="compositionally biased region" description="Pro residues" evidence="1">
    <location>
        <begin position="377"/>
        <end position="387"/>
    </location>
</feature>
<dbReference type="SUPFAM" id="SSF116846">
    <property type="entry name" value="MIT domain"/>
    <property type="match status" value="1"/>
</dbReference>
<comment type="caution">
    <text evidence="3">The sequence shown here is derived from an EMBL/GenBank/DDBJ whole genome shotgun (WGS) entry which is preliminary data.</text>
</comment>
<dbReference type="InterPro" id="IPR007330">
    <property type="entry name" value="MIT_dom"/>
</dbReference>
<gene>
    <name evidence="3" type="ORF">BGZ80_009297</name>
</gene>
<protein>
    <recommendedName>
        <fullName evidence="2">MIT domain-containing protein</fullName>
    </recommendedName>
</protein>
<feature type="compositionally biased region" description="Polar residues" evidence="1">
    <location>
        <begin position="390"/>
        <end position="405"/>
    </location>
</feature>
<dbReference type="Proteomes" id="UP000703661">
    <property type="component" value="Unassembled WGS sequence"/>
</dbReference>
<evidence type="ECO:0000256" key="1">
    <source>
        <dbReference type="SAM" id="MobiDB-lite"/>
    </source>
</evidence>
<feature type="compositionally biased region" description="Polar residues" evidence="1">
    <location>
        <begin position="656"/>
        <end position="672"/>
    </location>
</feature>
<feature type="compositionally biased region" description="Basic and acidic residues" evidence="1">
    <location>
        <begin position="588"/>
        <end position="600"/>
    </location>
</feature>
<proteinExistence type="predicted"/>
<feature type="compositionally biased region" description="Pro residues" evidence="1">
    <location>
        <begin position="150"/>
        <end position="165"/>
    </location>
</feature>
<accession>A0A9P6MX31</accession>
<dbReference type="PANTHER" id="PTHR37327:SF1">
    <property type="entry name" value="MICROTUBULE INTERACTING AND TRANSPORT DOMAIN-CONTAINING PROTEIN"/>
    <property type="match status" value="1"/>
</dbReference>
<evidence type="ECO:0000313" key="4">
    <source>
        <dbReference type="Proteomes" id="UP000703661"/>
    </source>
</evidence>